<reference evidence="2 3" key="1">
    <citation type="submission" date="2024-10" db="EMBL/GenBank/DDBJ databases">
        <title>The Natural Products Discovery Center: Release of the First 8490 Sequenced Strains for Exploring Actinobacteria Biosynthetic Diversity.</title>
        <authorList>
            <person name="Kalkreuter E."/>
            <person name="Kautsar S.A."/>
            <person name="Yang D."/>
            <person name="Bader C.D."/>
            <person name="Teijaro C.N."/>
            <person name="Fluegel L."/>
            <person name="Davis C.M."/>
            <person name="Simpson J.R."/>
            <person name="Lauterbach L."/>
            <person name="Steele A.D."/>
            <person name="Gui C."/>
            <person name="Meng S."/>
            <person name="Li G."/>
            <person name="Viehrig K."/>
            <person name="Ye F."/>
            <person name="Su P."/>
            <person name="Kiefer A.F."/>
            <person name="Nichols A."/>
            <person name="Cepeda A.J."/>
            <person name="Yan W."/>
            <person name="Fan B."/>
            <person name="Jiang Y."/>
            <person name="Adhikari A."/>
            <person name="Zheng C.-J."/>
            <person name="Schuster L."/>
            <person name="Cowan T.M."/>
            <person name="Smanski M.J."/>
            <person name="Chevrette M.G."/>
            <person name="De Carvalho L.P.S."/>
            <person name="Shen B."/>
        </authorList>
    </citation>
    <scope>NUCLEOTIDE SEQUENCE [LARGE SCALE GENOMIC DNA]</scope>
    <source>
        <strain evidence="2 3">NPDC004045</strain>
    </source>
</reference>
<dbReference type="Proteomes" id="UP001601444">
    <property type="component" value="Unassembled WGS sequence"/>
</dbReference>
<dbReference type="PANTHER" id="PTHR36151">
    <property type="entry name" value="BLR2777 PROTEIN"/>
    <property type="match status" value="1"/>
</dbReference>
<name>A0ABW6PLK6_9NOCA</name>
<sequence length="333" mass="37733">MTTARKPGEPDYDDPHSDAYVEEGAAPAWRGRSVHAVPGPAEPQAPLTLERVRIHIPDTYRSPRKRPAHIADALDFWMFAGAAANVAMQFAHQGVAAGVMESPVESGALMVHPWKRLRTTAAYLATAILGTDEDKKAMREAVNGAHRQVRSKPGSKVEYNAFDRNLQMYVAAAIYIGFEDTHQLLCGKMSPEELEAFYEGAETFGTTLQVHPDMWPKTRAEFDEYWLEACKGVICDDEFRAYIGDLLHLRMVAWPLRILFGPLLQFLTAGFLPPHFQEQMGVEWSESDQRRFEHLFLFVGFVNRFIPKFLRFAGTNVMMADVRRKIRKHKALI</sequence>
<comment type="caution">
    <text evidence="2">The sequence shown here is derived from an EMBL/GenBank/DDBJ whole genome shotgun (WGS) entry which is preliminary data.</text>
</comment>
<feature type="domain" description="ER-bound oxygenase mpaB/mpaB'/Rubber oxygenase catalytic" evidence="1">
    <location>
        <begin position="76"/>
        <end position="299"/>
    </location>
</feature>
<evidence type="ECO:0000313" key="3">
    <source>
        <dbReference type="Proteomes" id="UP001601444"/>
    </source>
</evidence>
<dbReference type="RefSeq" id="WP_387699926.1">
    <property type="nucleotide sequence ID" value="NZ_JBIAMX010000005.1"/>
</dbReference>
<protein>
    <submittedName>
        <fullName evidence="2">Oxygenase MpaB family protein</fullName>
        <ecNumber evidence="2">1.-.-.-</ecNumber>
    </submittedName>
</protein>
<dbReference type="GO" id="GO:0016491">
    <property type="term" value="F:oxidoreductase activity"/>
    <property type="evidence" value="ECO:0007669"/>
    <property type="project" value="UniProtKB-KW"/>
</dbReference>
<dbReference type="EC" id="1.-.-.-" evidence="2"/>
<dbReference type="EMBL" id="JBIAMX010000005">
    <property type="protein sequence ID" value="MFF0543256.1"/>
    <property type="molecule type" value="Genomic_DNA"/>
</dbReference>
<dbReference type="Pfam" id="PF09995">
    <property type="entry name" value="MPAB_Lcp_cat"/>
    <property type="match status" value="1"/>
</dbReference>
<evidence type="ECO:0000259" key="1">
    <source>
        <dbReference type="Pfam" id="PF09995"/>
    </source>
</evidence>
<dbReference type="InterPro" id="IPR018713">
    <property type="entry name" value="MPAB/Lcp_cat_dom"/>
</dbReference>
<dbReference type="PANTHER" id="PTHR36151:SF3">
    <property type="entry name" value="ER-BOUND OXYGENASE MPAB_MPAB'_RUBBER OXYGENASE CATALYTIC DOMAIN-CONTAINING PROTEIN"/>
    <property type="match status" value="1"/>
</dbReference>
<gene>
    <name evidence="2" type="ORF">ACFYTF_10500</name>
</gene>
<keyword evidence="3" id="KW-1185">Reference proteome</keyword>
<keyword evidence="2" id="KW-0560">Oxidoreductase</keyword>
<organism evidence="2 3">
    <name type="scientific">Nocardia thailandica</name>
    <dbReference type="NCBI Taxonomy" id="257275"/>
    <lineage>
        <taxon>Bacteria</taxon>
        <taxon>Bacillati</taxon>
        <taxon>Actinomycetota</taxon>
        <taxon>Actinomycetes</taxon>
        <taxon>Mycobacteriales</taxon>
        <taxon>Nocardiaceae</taxon>
        <taxon>Nocardia</taxon>
    </lineage>
</organism>
<evidence type="ECO:0000313" key="2">
    <source>
        <dbReference type="EMBL" id="MFF0543256.1"/>
    </source>
</evidence>
<accession>A0ABW6PLK6</accession>
<proteinExistence type="predicted"/>